<feature type="non-terminal residue" evidence="1">
    <location>
        <position position="1"/>
    </location>
</feature>
<comment type="caution">
    <text evidence="1">The sequence shown here is derived from an EMBL/GenBank/DDBJ whole genome shotgun (WGS) entry which is preliminary data.</text>
</comment>
<name>A0ABV2AUW9_9EUKA</name>
<proteinExistence type="predicted"/>
<organism evidence="1 2">
    <name type="scientific">Bonamia ostreae</name>
    <dbReference type="NCBI Taxonomy" id="126728"/>
    <lineage>
        <taxon>Eukaryota</taxon>
        <taxon>Sar</taxon>
        <taxon>Rhizaria</taxon>
        <taxon>Endomyxa</taxon>
        <taxon>Ascetosporea</taxon>
        <taxon>Haplosporida</taxon>
        <taxon>Bonamia</taxon>
    </lineage>
</organism>
<dbReference type="InterPro" id="IPR015943">
    <property type="entry name" value="WD40/YVTN_repeat-like_dom_sf"/>
</dbReference>
<sequence length="184" mass="20816">RHAVSEFACEVVDISFNLKQKSYSVFKRINHLPLDCQSVFTSKSFIDGALIFSPSLVLRITKEVDFAISLNDFAKLYKNHDAPIENFGEVQNFDNCKFAQISENVVLISKVDGKCFLLRFFDKKMILEKCSFELGTLPSQITLLNNSKLIFVASYNGDSLLIQIDKTETIENGKKLCVENGNNE</sequence>
<evidence type="ECO:0000313" key="1">
    <source>
        <dbReference type="EMBL" id="MES1923447.1"/>
    </source>
</evidence>
<feature type="non-terminal residue" evidence="1">
    <location>
        <position position="184"/>
    </location>
</feature>
<keyword evidence="2" id="KW-1185">Reference proteome</keyword>
<dbReference type="Proteomes" id="UP001439008">
    <property type="component" value="Unassembled WGS sequence"/>
</dbReference>
<dbReference type="EMBL" id="JBDODL010006242">
    <property type="protein sequence ID" value="MES1923447.1"/>
    <property type="molecule type" value="Genomic_DNA"/>
</dbReference>
<evidence type="ECO:0000313" key="2">
    <source>
        <dbReference type="Proteomes" id="UP001439008"/>
    </source>
</evidence>
<dbReference type="Gene3D" id="2.130.10.10">
    <property type="entry name" value="YVTN repeat-like/Quinoprotein amine dehydrogenase"/>
    <property type="match status" value="1"/>
</dbReference>
<protein>
    <submittedName>
        <fullName evidence="1">Cleavage and polyadenylation specificity factor subunit 1</fullName>
    </submittedName>
</protein>
<gene>
    <name evidence="1" type="primary">CPSF1_5</name>
    <name evidence="1" type="ORF">MHBO_005019</name>
</gene>
<accession>A0ABV2AUW9</accession>
<reference evidence="1 2" key="1">
    <citation type="journal article" date="2024" name="BMC Biol.">
        <title>Comparative genomics of Ascetosporea gives new insight into the evolutionary basis for animal parasitism in Rhizaria.</title>
        <authorList>
            <person name="Hiltunen Thoren M."/>
            <person name="Onut-Brannstrom I."/>
            <person name="Alfjorden A."/>
            <person name="Peckova H."/>
            <person name="Swords F."/>
            <person name="Hooper C."/>
            <person name="Holzer A.S."/>
            <person name="Bass D."/>
            <person name="Burki F."/>
        </authorList>
    </citation>
    <scope>NUCLEOTIDE SEQUENCE [LARGE SCALE GENOMIC DNA]</scope>
    <source>
        <strain evidence="1">20-A016</strain>
    </source>
</reference>